<feature type="compositionally biased region" description="Basic and acidic residues" evidence="1">
    <location>
        <begin position="11"/>
        <end position="20"/>
    </location>
</feature>
<organism evidence="2 3">
    <name type="scientific">SAR324 cluster bacterium</name>
    <dbReference type="NCBI Taxonomy" id="2024889"/>
    <lineage>
        <taxon>Bacteria</taxon>
        <taxon>Deltaproteobacteria</taxon>
        <taxon>SAR324 cluster</taxon>
    </lineage>
</organism>
<dbReference type="EMBL" id="NZEX01000149">
    <property type="protein sequence ID" value="MAH64263.1"/>
    <property type="molecule type" value="Genomic_DNA"/>
</dbReference>
<evidence type="ECO:0000313" key="3">
    <source>
        <dbReference type="Proteomes" id="UP000226525"/>
    </source>
</evidence>
<proteinExistence type="predicted"/>
<sequence length="87" mass="10140">MQSHTGSLETAKIRDAERRNILQQQAAARPDLIAERNQRRERELQELRQIVEAALQRNITNEGKKYRVNYGIVLEPRVVNSQEQSDN</sequence>
<gene>
    <name evidence="2" type="ORF">CMN54_12630</name>
</gene>
<evidence type="ECO:0000313" key="2">
    <source>
        <dbReference type="EMBL" id="MAH64263.1"/>
    </source>
</evidence>
<reference evidence="3" key="1">
    <citation type="submission" date="2017-09" db="EMBL/GenBank/DDBJ databases">
        <title>The Reconstruction of 2,631 Draft Metagenome-Assembled Genomes from the Global Oceans.</title>
        <authorList>
            <person name="Tully B.J."/>
            <person name="Graham E.D."/>
            <person name="Heidelberg J.F."/>
        </authorList>
    </citation>
    <scope>NUCLEOTIDE SEQUENCE [LARGE SCALE GENOMIC DNA]</scope>
</reference>
<feature type="region of interest" description="Disordered" evidence="1">
    <location>
        <begin position="1"/>
        <end position="24"/>
    </location>
</feature>
<name>A0A2D6YM38_9DELT</name>
<evidence type="ECO:0000256" key="1">
    <source>
        <dbReference type="SAM" id="MobiDB-lite"/>
    </source>
</evidence>
<dbReference type="AlphaFoldDB" id="A0A2D6YM38"/>
<protein>
    <submittedName>
        <fullName evidence="2">Uncharacterized protein</fullName>
    </submittedName>
</protein>
<dbReference type="Proteomes" id="UP000226525">
    <property type="component" value="Unassembled WGS sequence"/>
</dbReference>
<comment type="caution">
    <text evidence="2">The sequence shown here is derived from an EMBL/GenBank/DDBJ whole genome shotgun (WGS) entry which is preliminary data.</text>
</comment>
<accession>A0A2D6YM38</accession>